<dbReference type="GO" id="GO:0005789">
    <property type="term" value="C:endoplasmic reticulum membrane"/>
    <property type="evidence" value="ECO:0007669"/>
    <property type="project" value="TreeGrafter"/>
</dbReference>
<keyword evidence="8 10" id="KW-0472">Membrane</keyword>
<evidence type="ECO:0000256" key="5">
    <source>
        <dbReference type="ARBA" id="ARBA00022832"/>
    </source>
</evidence>
<evidence type="ECO:0000313" key="11">
    <source>
        <dbReference type="Proteomes" id="UP000695007"/>
    </source>
</evidence>
<comment type="subcellular location">
    <subcellularLocation>
        <location evidence="1">Membrane</location>
        <topology evidence="1">Multi-pass membrane protein</topology>
    </subcellularLocation>
</comment>
<keyword evidence="5 10" id="KW-0276">Fatty acid metabolism</keyword>
<dbReference type="CTD" id="42658"/>
<evidence type="ECO:0000256" key="10">
    <source>
        <dbReference type="RuleBase" id="RU361115"/>
    </source>
</evidence>
<dbReference type="AlphaFoldDB" id="A0AAJ6VNQ3"/>
<dbReference type="GO" id="GO:0042761">
    <property type="term" value="P:very long-chain fatty acid biosynthetic process"/>
    <property type="evidence" value="ECO:0007669"/>
    <property type="project" value="TreeGrafter"/>
</dbReference>
<evidence type="ECO:0000256" key="6">
    <source>
        <dbReference type="ARBA" id="ARBA00022989"/>
    </source>
</evidence>
<gene>
    <name evidence="12" type="primary">LOC105360452</name>
</gene>
<comment type="catalytic activity">
    <reaction evidence="10">
        <text>a very-long-chain acyl-CoA + malonyl-CoA + H(+) = a very-long-chain 3-oxoacyl-CoA + CO2 + CoA</text>
        <dbReference type="Rhea" id="RHEA:32727"/>
        <dbReference type="ChEBI" id="CHEBI:15378"/>
        <dbReference type="ChEBI" id="CHEBI:16526"/>
        <dbReference type="ChEBI" id="CHEBI:57287"/>
        <dbReference type="ChEBI" id="CHEBI:57384"/>
        <dbReference type="ChEBI" id="CHEBI:90725"/>
        <dbReference type="ChEBI" id="CHEBI:90736"/>
        <dbReference type="EC" id="2.3.1.199"/>
    </reaction>
</comment>
<feature type="transmembrane region" description="Helical" evidence="10">
    <location>
        <begin position="127"/>
        <end position="146"/>
    </location>
</feature>
<keyword evidence="7 10" id="KW-0443">Lipid metabolism</keyword>
<dbReference type="InterPro" id="IPR002076">
    <property type="entry name" value="ELO_fam"/>
</dbReference>
<feature type="transmembrane region" description="Helical" evidence="10">
    <location>
        <begin position="244"/>
        <end position="262"/>
    </location>
</feature>
<dbReference type="GeneID" id="105360452"/>
<reference evidence="12" key="1">
    <citation type="submission" date="2025-08" db="UniProtKB">
        <authorList>
            <consortium name="RefSeq"/>
        </authorList>
    </citation>
    <scope>IDENTIFICATION</scope>
</reference>
<keyword evidence="2 10" id="KW-0444">Lipid biosynthesis</keyword>
<dbReference type="Pfam" id="PF01151">
    <property type="entry name" value="ELO"/>
    <property type="match status" value="1"/>
</dbReference>
<sequence length="333" mass="38979">MNNSSLHNSIAAGTSNNSLYNFYNKVFWEFSDTRTRDWFLLSSPIPGIGILAAYLYFVLSWGPRLMAHRKPFVLKNALIVYNFLQVVLSTWLFYEGLDGAWLRYYSWKCEPVDFSNTPQALRIARGVYVYFLAKLTELLDTVFFVLRKKNTQISFLHMYHHTVMPMASWGAAKYYPGGHGTFIGVINSFVHIIMYTYYMLTAIGPQFQKYLWWKKYITTLQMGQFCLAFLHSCQLLFYDCEYPKWSLIFILPNAIFFYFLFYEFYNKAYTSDASAKKKKNDDDDVDFNLTNDKSSHGSISNGEFAYNCTNYEKTYKQENSTSDEKEVIKNPIS</sequence>
<dbReference type="PANTHER" id="PTHR11157">
    <property type="entry name" value="FATTY ACID ACYL TRANSFERASE-RELATED"/>
    <property type="match status" value="1"/>
</dbReference>
<evidence type="ECO:0000256" key="1">
    <source>
        <dbReference type="ARBA" id="ARBA00004141"/>
    </source>
</evidence>
<dbReference type="GO" id="GO:0034626">
    <property type="term" value="P:fatty acid elongation, polyunsaturated fatty acid"/>
    <property type="evidence" value="ECO:0007669"/>
    <property type="project" value="TreeGrafter"/>
</dbReference>
<evidence type="ECO:0000313" key="12">
    <source>
        <dbReference type="RefSeq" id="XP_011495648.1"/>
    </source>
</evidence>
<keyword evidence="6 10" id="KW-1133">Transmembrane helix</keyword>
<evidence type="ECO:0000256" key="8">
    <source>
        <dbReference type="ARBA" id="ARBA00023136"/>
    </source>
</evidence>
<feature type="transmembrane region" description="Helical" evidence="10">
    <location>
        <begin position="182"/>
        <end position="204"/>
    </location>
</feature>
<feature type="transmembrane region" description="Helical" evidence="10">
    <location>
        <begin position="38"/>
        <end position="61"/>
    </location>
</feature>
<evidence type="ECO:0000256" key="9">
    <source>
        <dbReference type="ARBA" id="ARBA00023160"/>
    </source>
</evidence>
<dbReference type="GO" id="GO:0030148">
    <property type="term" value="P:sphingolipid biosynthetic process"/>
    <property type="evidence" value="ECO:0007669"/>
    <property type="project" value="TreeGrafter"/>
</dbReference>
<name>A0AAJ6VNQ3_9HYME</name>
<dbReference type="KEGG" id="csol:105360452"/>
<dbReference type="PANTHER" id="PTHR11157:SF153">
    <property type="entry name" value="ELONGATION OF VERY LONG CHAIN FATTY ACIDS PROTEIN"/>
    <property type="match status" value="1"/>
</dbReference>
<dbReference type="RefSeq" id="XP_011495648.1">
    <property type="nucleotide sequence ID" value="XM_011497346.1"/>
</dbReference>
<dbReference type="GO" id="GO:0009922">
    <property type="term" value="F:fatty acid elongase activity"/>
    <property type="evidence" value="ECO:0007669"/>
    <property type="project" value="UniProtKB-EC"/>
</dbReference>
<evidence type="ECO:0000256" key="2">
    <source>
        <dbReference type="ARBA" id="ARBA00022516"/>
    </source>
</evidence>
<dbReference type="GO" id="GO:0019367">
    <property type="term" value="P:fatty acid elongation, saturated fatty acid"/>
    <property type="evidence" value="ECO:0007669"/>
    <property type="project" value="TreeGrafter"/>
</dbReference>
<keyword evidence="4 10" id="KW-0812">Transmembrane</keyword>
<organism evidence="11 12">
    <name type="scientific">Ceratosolen solmsi marchali</name>
    <dbReference type="NCBI Taxonomy" id="326594"/>
    <lineage>
        <taxon>Eukaryota</taxon>
        <taxon>Metazoa</taxon>
        <taxon>Ecdysozoa</taxon>
        <taxon>Arthropoda</taxon>
        <taxon>Hexapoda</taxon>
        <taxon>Insecta</taxon>
        <taxon>Pterygota</taxon>
        <taxon>Neoptera</taxon>
        <taxon>Endopterygota</taxon>
        <taxon>Hymenoptera</taxon>
        <taxon>Apocrita</taxon>
        <taxon>Proctotrupomorpha</taxon>
        <taxon>Chalcidoidea</taxon>
        <taxon>Agaonidae</taxon>
        <taxon>Agaoninae</taxon>
        <taxon>Ceratosolen</taxon>
    </lineage>
</organism>
<feature type="transmembrane region" description="Helical" evidence="10">
    <location>
        <begin position="73"/>
        <end position="94"/>
    </location>
</feature>
<feature type="transmembrane region" description="Helical" evidence="10">
    <location>
        <begin position="216"/>
        <end position="238"/>
    </location>
</feature>
<evidence type="ECO:0000256" key="7">
    <source>
        <dbReference type="ARBA" id="ARBA00023098"/>
    </source>
</evidence>
<protein>
    <recommendedName>
        <fullName evidence="10">Elongation of very long chain fatty acids protein</fullName>
        <ecNumber evidence="10">2.3.1.199</ecNumber>
    </recommendedName>
    <alternativeName>
        <fullName evidence="10">Very-long-chain 3-oxoacyl-CoA synthase</fullName>
    </alternativeName>
</protein>
<dbReference type="GO" id="GO:0034625">
    <property type="term" value="P:fatty acid elongation, monounsaturated fatty acid"/>
    <property type="evidence" value="ECO:0007669"/>
    <property type="project" value="TreeGrafter"/>
</dbReference>
<evidence type="ECO:0000256" key="4">
    <source>
        <dbReference type="ARBA" id="ARBA00022692"/>
    </source>
</evidence>
<dbReference type="EC" id="2.3.1.199" evidence="10"/>
<dbReference type="Proteomes" id="UP000695007">
    <property type="component" value="Unplaced"/>
</dbReference>
<comment type="similarity">
    <text evidence="10">Belongs to the ELO family.</text>
</comment>
<accession>A0AAJ6VNQ3</accession>
<keyword evidence="11" id="KW-1185">Reference proteome</keyword>
<feature type="transmembrane region" description="Helical" evidence="10">
    <location>
        <begin position="158"/>
        <end position="176"/>
    </location>
</feature>
<keyword evidence="3 10" id="KW-0808">Transferase</keyword>
<proteinExistence type="inferred from homology"/>
<evidence type="ECO:0000256" key="3">
    <source>
        <dbReference type="ARBA" id="ARBA00022679"/>
    </source>
</evidence>
<keyword evidence="9 10" id="KW-0275">Fatty acid biosynthesis</keyword>